<evidence type="ECO:0000256" key="1">
    <source>
        <dbReference type="ARBA" id="ARBA00004141"/>
    </source>
</evidence>
<evidence type="ECO:0000256" key="2">
    <source>
        <dbReference type="ARBA" id="ARBA00022692"/>
    </source>
</evidence>
<protein>
    <submittedName>
        <fullName evidence="7">ABC transporter permease</fullName>
    </submittedName>
</protein>
<feature type="transmembrane region" description="Helical" evidence="5">
    <location>
        <begin position="305"/>
        <end position="323"/>
    </location>
</feature>
<feature type="transmembrane region" description="Helical" evidence="5">
    <location>
        <begin position="18"/>
        <end position="37"/>
    </location>
</feature>
<accession>A0A4T9T9L3</accession>
<gene>
    <name evidence="7" type="ORF">E5982_01310</name>
</gene>
<feature type="transmembrane region" description="Helical" evidence="5">
    <location>
        <begin position="193"/>
        <end position="214"/>
    </location>
</feature>
<reference evidence="7 8" key="1">
    <citation type="submission" date="2019-04" db="EMBL/GenBank/DDBJ databases">
        <title>Microbes associate with the intestines of laboratory mice.</title>
        <authorList>
            <person name="Navarre W."/>
            <person name="Wong E."/>
            <person name="Huang K.C."/>
            <person name="Tropini C."/>
            <person name="Ng K."/>
            <person name="Yu B."/>
        </authorList>
    </citation>
    <scope>NUCLEOTIDE SEQUENCE [LARGE SCALE GENOMIC DNA]</scope>
    <source>
        <strain evidence="7 8">NM48_B13</strain>
    </source>
</reference>
<feature type="transmembrane region" description="Helical" evidence="5">
    <location>
        <begin position="274"/>
        <end position="296"/>
    </location>
</feature>
<comment type="subcellular location">
    <subcellularLocation>
        <location evidence="1">Membrane</location>
        <topology evidence="1">Multi-pass membrane protein</topology>
    </subcellularLocation>
</comment>
<keyword evidence="4 5" id="KW-0472">Membrane</keyword>
<proteinExistence type="predicted"/>
<dbReference type="OrthoDB" id="3240057at2"/>
<comment type="caution">
    <text evidence="7">The sequence shown here is derived from an EMBL/GenBank/DDBJ whole genome shotgun (WGS) entry which is preliminary data.</text>
</comment>
<organism evidence="7 8">
    <name type="scientific">Parvibacter caecicola</name>
    <dbReference type="NCBI Taxonomy" id="747645"/>
    <lineage>
        <taxon>Bacteria</taxon>
        <taxon>Bacillati</taxon>
        <taxon>Actinomycetota</taxon>
        <taxon>Coriobacteriia</taxon>
        <taxon>Coriobacteriales</taxon>
        <taxon>Coriobacteriaceae</taxon>
        <taxon>Parvibacter</taxon>
    </lineage>
</organism>
<evidence type="ECO:0000256" key="3">
    <source>
        <dbReference type="ARBA" id="ARBA00022989"/>
    </source>
</evidence>
<feature type="transmembrane region" description="Helical" evidence="5">
    <location>
        <begin position="369"/>
        <end position="387"/>
    </location>
</feature>
<feature type="transmembrane region" description="Helical" evidence="5">
    <location>
        <begin position="235"/>
        <end position="262"/>
    </location>
</feature>
<sequence length="395" mass="41769">MGTVFLGTLRMLVRERSLFVWALAFPLILSTIFMFMFDKIDEGTVFEPVTTAVVADEAWGESGFSAVVDQLSQPGGDKLLDIREFASGEAARAALESGEVAGVLRVDAEGRPEVEVAPAVSLEGVAGLGDVNRSILETVATAYLQNARLIADLAAQNPLVFADLSAVEAAFSEEGYTKEVSLTRSAPRETVRFYYALFGMAALFGAQIAMYAICQTQPNLSPVGARRALGGLSRGRTLLVTVAASWLVSFACLAVAFAYVRLVVGVDFGNRDGAALLGMAAAALMACSVGCALGALPKVDMGGKAGLLTGGTCLLSLFAGLYGQPCMQLADEVARNFPLLASLNPAKAICDMFYSLYYYDGLAVFGEKLALLAATTAVLFAVAMVFMRRQRYASI</sequence>
<dbReference type="InterPro" id="IPR013525">
    <property type="entry name" value="ABC2_TM"/>
</dbReference>
<evidence type="ECO:0000313" key="7">
    <source>
        <dbReference type="EMBL" id="TJW12270.1"/>
    </source>
</evidence>
<evidence type="ECO:0000256" key="5">
    <source>
        <dbReference type="SAM" id="Phobius"/>
    </source>
</evidence>
<dbReference type="GO" id="GO:0140359">
    <property type="term" value="F:ABC-type transporter activity"/>
    <property type="evidence" value="ECO:0007669"/>
    <property type="project" value="InterPro"/>
</dbReference>
<evidence type="ECO:0000313" key="8">
    <source>
        <dbReference type="Proteomes" id="UP000309454"/>
    </source>
</evidence>
<evidence type="ECO:0000256" key="4">
    <source>
        <dbReference type="ARBA" id="ARBA00023136"/>
    </source>
</evidence>
<dbReference type="RefSeq" id="WP_136845221.1">
    <property type="nucleotide sequence ID" value="NZ_SSTM01000001.1"/>
</dbReference>
<dbReference type="EMBL" id="SSTM01000001">
    <property type="protein sequence ID" value="TJW12270.1"/>
    <property type="molecule type" value="Genomic_DNA"/>
</dbReference>
<dbReference type="Pfam" id="PF12698">
    <property type="entry name" value="ABC2_membrane_3"/>
    <property type="match status" value="1"/>
</dbReference>
<keyword evidence="3 5" id="KW-1133">Transmembrane helix</keyword>
<dbReference type="Proteomes" id="UP000309454">
    <property type="component" value="Unassembled WGS sequence"/>
</dbReference>
<keyword evidence="2 5" id="KW-0812">Transmembrane</keyword>
<keyword evidence="8" id="KW-1185">Reference proteome</keyword>
<name>A0A4T9T9L3_9ACTN</name>
<feature type="domain" description="ABC-2 type transporter transmembrane" evidence="6">
    <location>
        <begin position="16"/>
        <end position="384"/>
    </location>
</feature>
<dbReference type="AlphaFoldDB" id="A0A4T9T9L3"/>
<dbReference type="GO" id="GO:0016020">
    <property type="term" value="C:membrane"/>
    <property type="evidence" value="ECO:0007669"/>
    <property type="project" value="UniProtKB-SubCell"/>
</dbReference>
<evidence type="ECO:0000259" key="6">
    <source>
        <dbReference type="Pfam" id="PF12698"/>
    </source>
</evidence>